<dbReference type="InterPro" id="IPR044992">
    <property type="entry name" value="ChyE-like"/>
</dbReference>
<protein>
    <recommendedName>
        <fullName evidence="1">Glutamine amidotransferase domain-containing protein</fullName>
    </recommendedName>
</protein>
<dbReference type="EMBL" id="JAVRRG010000238">
    <property type="protein sequence ID" value="KAK5075860.1"/>
    <property type="molecule type" value="Genomic_DNA"/>
</dbReference>
<dbReference type="PANTHER" id="PTHR42695:SF4">
    <property type="entry name" value="GLUTAMINE AMIDOTRANSFERASE DOMAIN-CONTAINING PROTEIN"/>
    <property type="match status" value="1"/>
</dbReference>
<name>A0ABR0JVV8_9EURO</name>
<evidence type="ECO:0000313" key="3">
    <source>
        <dbReference type="Proteomes" id="UP001345013"/>
    </source>
</evidence>
<evidence type="ECO:0000313" key="2">
    <source>
        <dbReference type="EMBL" id="KAK5075860.1"/>
    </source>
</evidence>
<gene>
    <name evidence="2" type="ORF">LTR24_009801</name>
</gene>
<sequence>MSPANADSNSMGINLDSEKINEEINAPSESVANDPEAVHILVLETDEPHPETRDRKGSFGHIFHDLFTKAGSAHEPPLKVTTSEHYVVDDPDNQEYGSVPSASEIPESTKAICITGSMYDAHGDNPWVLRLVELLTELWRTRPEVLFSGICFGHQILARTLGSKVEPTEGKGWELAQTEMDLNPIGQKLFRTSDTKLYLHQMHQDQVTTKPDPSSTDLLRDDQKVHVWASSDHTHIQGLYIKDRLFTSQGHLGFDENMVKNQIEMREESGGIQNEEQAEEGKEKAHLKHDGVVVAAAILRFFHGEDHDVD</sequence>
<evidence type="ECO:0000259" key="1">
    <source>
        <dbReference type="Pfam" id="PF00117"/>
    </source>
</evidence>
<reference evidence="2 3" key="1">
    <citation type="submission" date="2023-08" db="EMBL/GenBank/DDBJ databases">
        <title>Black Yeasts Isolated from many extreme environments.</title>
        <authorList>
            <person name="Coleine C."/>
            <person name="Stajich J.E."/>
            <person name="Selbmann L."/>
        </authorList>
    </citation>
    <scope>NUCLEOTIDE SEQUENCE [LARGE SCALE GENOMIC DNA]</scope>
    <source>
        <strain evidence="2 3">CCFEE 5885</strain>
    </source>
</reference>
<dbReference type="Proteomes" id="UP001345013">
    <property type="component" value="Unassembled WGS sequence"/>
</dbReference>
<comment type="caution">
    <text evidence="2">The sequence shown here is derived from an EMBL/GenBank/DDBJ whole genome shotgun (WGS) entry which is preliminary data.</text>
</comment>
<proteinExistence type="predicted"/>
<dbReference type="Pfam" id="PF00117">
    <property type="entry name" value="GATase"/>
    <property type="match status" value="1"/>
</dbReference>
<feature type="domain" description="Glutamine amidotransferase" evidence="1">
    <location>
        <begin position="147"/>
        <end position="251"/>
    </location>
</feature>
<dbReference type="InterPro" id="IPR029062">
    <property type="entry name" value="Class_I_gatase-like"/>
</dbReference>
<dbReference type="InterPro" id="IPR017926">
    <property type="entry name" value="GATASE"/>
</dbReference>
<dbReference type="CDD" id="cd01741">
    <property type="entry name" value="GATase1_1"/>
    <property type="match status" value="1"/>
</dbReference>
<dbReference type="SUPFAM" id="SSF52317">
    <property type="entry name" value="Class I glutamine amidotransferase-like"/>
    <property type="match status" value="1"/>
</dbReference>
<organism evidence="2 3">
    <name type="scientific">Lithohypha guttulata</name>
    <dbReference type="NCBI Taxonomy" id="1690604"/>
    <lineage>
        <taxon>Eukaryota</taxon>
        <taxon>Fungi</taxon>
        <taxon>Dikarya</taxon>
        <taxon>Ascomycota</taxon>
        <taxon>Pezizomycotina</taxon>
        <taxon>Eurotiomycetes</taxon>
        <taxon>Chaetothyriomycetidae</taxon>
        <taxon>Chaetothyriales</taxon>
        <taxon>Trichomeriaceae</taxon>
        <taxon>Lithohypha</taxon>
    </lineage>
</organism>
<accession>A0ABR0JVV8</accession>
<dbReference type="PANTHER" id="PTHR42695">
    <property type="entry name" value="GLUTAMINE AMIDOTRANSFERASE YLR126C-RELATED"/>
    <property type="match status" value="1"/>
</dbReference>
<dbReference type="Gene3D" id="3.40.50.880">
    <property type="match status" value="1"/>
</dbReference>
<keyword evidence="3" id="KW-1185">Reference proteome</keyword>